<keyword evidence="2" id="KW-1185">Reference proteome</keyword>
<name>A0A834MC68_RHYFE</name>
<sequence>MLLSAYLSKNGTAFCTEFYKRPFYLVREAVFDRPSSRICAILRIKPNTELRKIRGTARVSETLLPFTIASESGVNRRLNNRYRECKLLVE</sequence>
<evidence type="ECO:0000313" key="2">
    <source>
        <dbReference type="Proteomes" id="UP000625711"/>
    </source>
</evidence>
<accession>A0A834MC68</accession>
<dbReference type="EMBL" id="JAACXV010000402">
    <property type="protein sequence ID" value="KAF7278368.1"/>
    <property type="molecule type" value="Genomic_DNA"/>
</dbReference>
<gene>
    <name evidence="1" type="ORF">GWI33_008500</name>
</gene>
<protein>
    <submittedName>
        <fullName evidence="1">Uncharacterized protein</fullName>
    </submittedName>
</protein>
<reference evidence="1" key="1">
    <citation type="submission" date="2020-08" db="EMBL/GenBank/DDBJ databases">
        <title>Genome sequencing and assembly of the red palm weevil Rhynchophorus ferrugineus.</title>
        <authorList>
            <person name="Dias G.B."/>
            <person name="Bergman C.M."/>
            <person name="Manee M."/>
        </authorList>
    </citation>
    <scope>NUCLEOTIDE SEQUENCE</scope>
    <source>
        <strain evidence="1">AA-2017</strain>
        <tissue evidence="1">Whole larva</tissue>
    </source>
</reference>
<dbReference type="Proteomes" id="UP000625711">
    <property type="component" value="Unassembled WGS sequence"/>
</dbReference>
<dbReference type="AlphaFoldDB" id="A0A834MC68"/>
<comment type="caution">
    <text evidence="1">The sequence shown here is derived from an EMBL/GenBank/DDBJ whole genome shotgun (WGS) entry which is preliminary data.</text>
</comment>
<proteinExistence type="predicted"/>
<evidence type="ECO:0000313" key="1">
    <source>
        <dbReference type="EMBL" id="KAF7278368.1"/>
    </source>
</evidence>
<organism evidence="1 2">
    <name type="scientific">Rhynchophorus ferrugineus</name>
    <name type="common">Red palm weevil</name>
    <name type="synonym">Curculio ferrugineus</name>
    <dbReference type="NCBI Taxonomy" id="354439"/>
    <lineage>
        <taxon>Eukaryota</taxon>
        <taxon>Metazoa</taxon>
        <taxon>Ecdysozoa</taxon>
        <taxon>Arthropoda</taxon>
        <taxon>Hexapoda</taxon>
        <taxon>Insecta</taxon>
        <taxon>Pterygota</taxon>
        <taxon>Neoptera</taxon>
        <taxon>Endopterygota</taxon>
        <taxon>Coleoptera</taxon>
        <taxon>Polyphaga</taxon>
        <taxon>Cucujiformia</taxon>
        <taxon>Curculionidae</taxon>
        <taxon>Dryophthorinae</taxon>
        <taxon>Rhynchophorus</taxon>
    </lineage>
</organism>